<reference evidence="13" key="1">
    <citation type="journal article" date="2017" name="Nature">
        <title>The genome of Chenopodium quinoa.</title>
        <authorList>
            <person name="Jarvis D.E."/>
            <person name="Ho Y.S."/>
            <person name="Lightfoot D.J."/>
            <person name="Schmoeckel S.M."/>
            <person name="Li B."/>
            <person name="Borm T.J.A."/>
            <person name="Ohyanagi H."/>
            <person name="Mineta K."/>
            <person name="Michell C.T."/>
            <person name="Saber N."/>
            <person name="Kharbatia N.M."/>
            <person name="Rupper R.R."/>
            <person name="Sharp A.R."/>
            <person name="Dally N."/>
            <person name="Boughton B.A."/>
            <person name="Woo Y.H."/>
            <person name="Gao G."/>
            <person name="Schijlen E.G.W.M."/>
            <person name="Guo X."/>
            <person name="Momin A.A."/>
            <person name="Negrao S."/>
            <person name="Al-Babili S."/>
            <person name="Gehring C."/>
            <person name="Roessner U."/>
            <person name="Jung C."/>
            <person name="Murphy K."/>
            <person name="Arold S.T."/>
            <person name="Gojobori T."/>
            <person name="van der Linden C.G."/>
            <person name="van Loo E.N."/>
            <person name="Jellen E.N."/>
            <person name="Maughan P.J."/>
            <person name="Tester M."/>
        </authorList>
    </citation>
    <scope>NUCLEOTIDE SEQUENCE [LARGE SCALE GENOMIC DNA]</scope>
    <source>
        <strain evidence="13">cv. PI 614886</strain>
    </source>
</reference>
<dbReference type="KEGG" id="cqi:110726046"/>
<evidence type="ECO:0000256" key="6">
    <source>
        <dbReference type="ARBA" id="ARBA00022723"/>
    </source>
</evidence>
<dbReference type="PROSITE" id="PS50004">
    <property type="entry name" value="C2"/>
    <property type="match status" value="1"/>
</dbReference>
<dbReference type="SMR" id="A0A803NAX5"/>
<name>A0A803NAX5_CHEQI</name>
<evidence type="ECO:0000256" key="11">
    <source>
        <dbReference type="ARBA" id="ARBA00024037"/>
    </source>
</evidence>
<evidence type="ECO:0000256" key="8">
    <source>
        <dbReference type="ARBA" id="ARBA00023121"/>
    </source>
</evidence>
<keyword evidence="10" id="KW-0539">Nucleus</keyword>
<dbReference type="PANTHER" id="PTHR45933:SF12">
    <property type="entry name" value="PROTEIN C2-DOMAIN ABA-RELATED 9"/>
    <property type="match status" value="1"/>
</dbReference>
<dbReference type="EnsemblPlants" id="AUR62043174-RA">
    <property type="protein sequence ID" value="AUR62043174-RA:cds"/>
    <property type="gene ID" value="AUR62043174"/>
</dbReference>
<dbReference type="Pfam" id="PF00168">
    <property type="entry name" value="C2"/>
    <property type="match status" value="1"/>
</dbReference>
<dbReference type="Gene3D" id="2.60.40.150">
    <property type="entry name" value="C2 domain"/>
    <property type="match status" value="1"/>
</dbReference>
<dbReference type="PANTHER" id="PTHR45933">
    <property type="entry name" value="PROTEIN C2-DOMAIN ABA-RELATED 4"/>
    <property type="match status" value="1"/>
</dbReference>
<evidence type="ECO:0000256" key="2">
    <source>
        <dbReference type="ARBA" id="ARBA00004236"/>
    </source>
</evidence>
<dbReference type="SMART" id="SM00239">
    <property type="entry name" value="C2"/>
    <property type="match status" value="1"/>
</dbReference>
<dbReference type="GO" id="GO:0005886">
    <property type="term" value="C:plasma membrane"/>
    <property type="evidence" value="ECO:0007669"/>
    <property type="project" value="UniProtKB-SubCell"/>
</dbReference>
<evidence type="ECO:0000259" key="12">
    <source>
        <dbReference type="PROSITE" id="PS50004"/>
    </source>
</evidence>
<evidence type="ECO:0000313" key="14">
    <source>
        <dbReference type="Proteomes" id="UP000596660"/>
    </source>
</evidence>
<keyword evidence="9" id="KW-0472">Membrane</keyword>
<dbReference type="Proteomes" id="UP000596660">
    <property type="component" value="Unplaced"/>
</dbReference>
<keyword evidence="8" id="KW-0446">Lipid-binding</keyword>
<protein>
    <recommendedName>
        <fullName evidence="12">C2 domain-containing protein</fullName>
    </recommendedName>
</protein>
<evidence type="ECO:0000256" key="1">
    <source>
        <dbReference type="ARBA" id="ARBA00004123"/>
    </source>
</evidence>
<keyword evidence="6" id="KW-0479">Metal-binding</keyword>
<dbReference type="GeneID" id="110726046"/>
<accession>A0A803NAX5</accession>
<evidence type="ECO:0000256" key="3">
    <source>
        <dbReference type="ARBA" id="ARBA00022468"/>
    </source>
</evidence>
<evidence type="ECO:0000256" key="5">
    <source>
        <dbReference type="ARBA" id="ARBA00022682"/>
    </source>
</evidence>
<comment type="subcellular location">
    <subcellularLocation>
        <location evidence="2">Cell membrane</location>
    </subcellularLocation>
    <subcellularLocation>
        <location evidence="1">Nucleus</location>
    </subcellularLocation>
</comment>
<dbReference type="OrthoDB" id="73919at2759"/>
<keyword evidence="3" id="KW-0343">GTPase activation</keyword>
<evidence type="ECO:0000256" key="9">
    <source>
        <dbReference type="ARBA" id="ARBA00023136"/>
    </source>
</evidence>
<gene>
    <name evidence="13" type="primary">LOC110726046</name>
</gene>
<evidence type="ECO:0000256" key="4">
    <source>
        <dbReference type="ARBA" id="ARBA00022475"/>
    </source>
</evidence>
<dbReference type="InterPro" id="IPR035892">
    <property type="entry name" value="C2_domain_sf"/>
</dbReference>
<organism evidence="13 14">
    <name type="scientific">Chenopodium quinoa</name>
    <name type="common">Quinoa</name>
    <dbReference type="NCBI Taxonomy" id="63459"/>
    <lineage>
        <taxon>Eukaryota</taxon>
        <taxon>Viridiplantae</taxon>
        <taxon>Streptophyta</taxon>
        <taxon>Embryophyta</taxon>
        <taxon>Tracheophyta</taxon>
        <taxon>Spermatophyta</taxon>
        <taxon>Magnoliopsida</taxon>
        <taxon>eudicotyledons</taxon>
        <taxon>Gunneridae</taxon>
        <taxon>Pentapetalae</taxon>
        <taxon>Caryophyllales</taxon>
        <taxon>Chenopodiaceae</taxon>
        <taxon>Chenopodioideae</taxon>
        <taxon>Atripliceae</taxon>
        <taxon>Chenopodium</taxon>
    </lineage>
</organism>
<dbReference type="GO" id="GO:0008289">
    <property type="term" value="F:lipid binding"/>
    <property type="evidence" value="ECO:0007669"/>
    <property type="project" value="UniProtKB-KW"/>
</dbReference>
<dbReference type="InterPro" id="IPR000008">
    <property type="entry name" value="C2_dom"/>
</dbReference>
<sequence>MNILGALKITVKKGIDLKVCDAFSSDPYVVITSGSQKLKTRVIKNNCNPEWNDVLTLSVTDPDMPITLNVFDKDRFSRPDKMGDANVDIKSYIECMQMGIKDLPIGTAVKKIQPDESNCLDDESKVVWIGKGKMVQEMTLKLQNVEKGKIQIKIEWLDLPGCKGLPKLNS</sequence>
<feature type="domain" description="C2" evidence="12">
    <location>
        <begin position="1"/>
        <end position="103"/>
    </location>
</feature>
<dbReference type="SUPFAM" id="SSF49562">
    <property type="entry name" value="C2 domain (Calcium/lipid-binding domain, CaLB)"/>
    <property type="match status" value="1"/>
</dbReference>
<dbReference type="GO" id="GO:0009738">
    <property type="term" value="P:abscisic acid-activated signaling pathway"/>
    <property type="evidence" value="ECO:0007669"/>
    <property type="project" value="UniProtKB-KW"/>
</dbReference>
<evidence type="ECO:0000313" key="13">
    <source>
        <dbReference type="EnsemblPlants" id="AUR62043174-RA:cds"/>
    </source>
</evidence>
<keyword evidence="7" id="KW-0106">Calcium</keyword>
<dbReference type="GO" id="GO:0005634">
    <property type="term" value="C:nucleus"/>
    <property type="evidence" value="ECO:0007669"/>
    <property type="project" value="UniProtKB-SubCell"/>
</dbReference>
<evidence type="ECO:0000256" key="10">
    <source>
        <dbReference type="ARBA" id="ARBA00023242"/>
    </source>
</evidence>
<dbReference type="GO" id="GO:0005096">
    <property type="term" value="F:GTPase activator activity"/>
    <property type="evidence" value="ECO:0007669"/>
    <property type="project" value="UniProtKB-KW"/>
</dbReference>
<keyword evidence="4" id="KW-1003">Cell membrane</keyword>
<dbReference type="GO" id="GO:0046872">
    <property type="term" value="F:metal ion binding"/>
    <property type="evidence" value="ECO:0007669"/>
    <property type="project" value="UniProtKB-KW"/>
</dbReference>
<keyword evidence="5" id="KW-0938">Abscisic acid signaling pathway</keyword>
<dbReference type="RefSeq" id="XP_021761207.1">
    <property type="nucleotide sequence ID" value="XM_021905515.1"/>
</dbReference>
<dbReference type="OMA" id="ADESHMV"/>
<dbReference type="AlphaFoldDB" id="A0A803NAX5"/>
<reference evidence="13" key="2">
    <citation type="submission" date="2021-03" db="UniProtKB">
        <authorList>
            <consortium name="EnsemblPlants"/>
        </authorList>
    </citation>
    <scope>IDENTIFICATION</scope>
</reference>
<dbReference type="InterPro" id="IPR044562">
    <property type="entry name" value="CAR1-11"/>
</dbReference>
<keyword evidence="14" id="KW-1185">Reference proteome</keyword>
<comment type="similarity">
    <text evidence="11">Belongs to the plant CAR protein family.</text>
</comment>
<proteinExistence type="inferred from homology"/>
<dbReference type="Gramene" id="AUR62043174-RA">
    <property type="protein sequence ID" value="AUR62043174-RA:cds"/>
    <property type="gene ID" value="AUR62043174"/>
</dbReference>
<evidence type="ECO:0000256" key="7">
    <source>
        <dbReference type="ARBA" id="ARBA00022837"/>
    </source>
</evidence>